<sequence>MKCIHDGDFKLYLSNEGSQYILYIFQNTKHVRLANINFTSLNKEGVHLEKALVGIDGDCFSERQLHNSGIMSFLLSYCLYNFLSKNKNLDFKITTNNISQQWKRDEINVYDAYIKDYIGENKFRSIYYAEERVMDIEKLKKDCQRHYKKMMKKLLTKENGVTIGKQYYTHVRAL</sequence>
<accession>A0A6G8APW2</accession>
<dbReference type="KEGG" id="vhy:G7082_00020"/>
<dbReference type="AlphaFoldDB" id="A0A6G8APW2"/>
<reference evidence="1 2" key="1">
    <citation type="submission" date="2020-03" db="EMBL/GenBank/DDBJ databases">
        <title>Vagococcus sp. nov., isolated from beetles.</title>
        <authorList>
            <person name="Hyun D.-W."/>
            <person name="Bae J.-W."/>
        </authorList>
    </citation>
    <scope>NUCLEOTIDE SEQUENCE [LARGE SCALE GENOMIC DNA]</scope>
    <source>
        <strain evidence="1 2">HDW17B</strain>
    </source>
</reference>
<evidence type="ECO:0000313" key="2">
    <source>
        <dbReference type="Proteomes" id="UP000501747"/>
    </source>
</evidence>
<evidence type="ECO:0000313" key="1">
    <source>
        <dbReference type="EMBL" id="QIL47027.1"/>
    </source>
</evidence>
<dbReference type="Proteomes" id="UP000501747">
    <property type="component" value="Chromosome"/>
</dbReference>
<dbReference type="RefSeq" id="WP_166033139.1">
    <property type="nucleotide sequence ID" value="NZ_CP049887.1"/>
</dbReference>
<name>A0A6G8APW2_9ENTE</name>
<dbReference type="EMBL" id="CP049887">
    <property type="protein sequence ID" value="QIL47027.1"/>
    <property type="molecule type" value="Genomic_DNA"/>
</dbReference>
<keyword evidence="2" id="KW-1185">Reference proteome</keyword>
<gene>
    <name evidence="1" type="ORF">G7082_00020</name>
</gene>
<organism evidence="1 2">
    <name type="scientific">Vagococcus hydrophili</name>
    <dbReference type="NCBI Taxonomy" id="2714947"/>
    <lineage>
        <taxon>Bacteria</taxon>
        <taxon>Bacillati</taxon>
        <taxon>Bacillota</taxon>
        <taxon>Bacilli</taxon>
        <taxon>Lactobacillales</taxon>
        <taxon>Enterococcaceae</taxon>
        <taxon>Vagococcus</taxon>
    </lineage>
</organism>
<protein>
    <submittedName>
        <fullName evidence="1">Uncharacterized protein</fullName>
    </submittedName>
</protein>
<proteinExistence type="predicted"/>